<evidence type="ECO:0000313" key="1">
    <source>
        <dbReference type="EMBL" id="CAK9168192.1"/>
    </source>
</evidence>
<comment type="caution">
    <text evidence="1">The sequence shown here is derived from an EMBL/GenBank/DDBJ whole genome shotgun (WGS) entry which is preliminary data.</text>
</comment>
<organism evidence="1 2">
    <name type="scientific">Ilex paraguariensis</name>
    <name type="common">yerba mate</name>
    <dbReference type="NCBI Taxonomy" id="185542"/>
    <lineage>
        <taxon>Eukaryota</taxon>
        <taxon>Viridiplantae</taxon>
        <taxon>Streptophyta</taxon>
        <taxon>Embryophyta</taxon>
        <taxon>Tracheophyta</taxon>
        <taxon>Spermatophyta</taxon>
        <taxon>Magnoliopsida</taxon>
        <taxon>eudicotyledons</taxon>
        <taxon>Gunneridae</taxon>
        <taxon>Pentapetalae</taxon>
        <taxon>asterids</taxon>
        <taxon>campanulids</taxon>
        <taxon>Aquifoliales</taxon>
        <taxon>Aquifoliaceae</taxon>
        <taxon>Ilex</taxon>
    </lineage>
</organism>
<sequence>ALDRTSGRRFVLGRSVWTQDILLVTVRRSEAPSYRDVRALLTTSEKHLHRVKEVLRDYMNLFDAINKFHKCCSVPPIIYGRLQIDGF</sequence>
<name>A0ABC8TJE0_9AQUA</name>
<dbReference type="AlphaFoldDB" id="A0ABC8TJE0"/>
<feature type="non-terminal residue" evidence="1">
    <location>
        <position position="1"/>
    </location>
</feature>
<dbReference type="Proteomes" id="UP001642360">
    <property type="component" value="Unassembled WGS sequence"/>
</dbReference>
<gene>
    <name evidence="1" type="ORF">ILEXP_LOCUS37529</name>
</gene>
<keyword evidence="2" id="KW-1185">Reference proteome</keyword>
<protein>
    <submittedName>
        <fullName evidence="1">Uncharacterized protein</fullName>
    </submittedName>
</protein>
<accession>A0ABC8TJE0</accession>
<proteinExistence type="predicted"/>
<evidence type="ECO:0000313" key="2">
    <source>
        <dbReference type="Proteomes" id="UP001642360"/>
    </source>
</evidence>
<reference evidence="1 2" key="1">
    <citation type="submission" date="2024-02" db="EMBL/GenBank/DDBJ databases">
        <authorList>
            <person name="Vignale AGUSTIN F."/>
            <person name="Sosa J E."/>
            <person name="Modenutti C."/>
        </authorList>
    </citation>
    <scope>NUCLEOTIDE SEQUENCE [LARGE SCALE GENOMIC DNA]</scope>
</reference>
<dbReference type="EMBL" id="CAUOFW020005030">
    <property type="protein sequence ID" value="CAK9168192.1"/>
    <property type="molecule type" value="Genomic_DNA"/>
</dbReference>